<dbReference type="InterPro" id="IPR010023">
    <property type="entry name" value="KdsC_fam"/>
</dbReference>
<dbReference type="Proteomes" id="UP000831534">
    <property type="component" value="Chromosome"/>
</dbReference>
<dbReference type="InterPro" id="IPR036412">
    <property type="entry name" value="HAD-like_sf"/>
</dbReference>
<dbReference type="AlphaFoldDB" id="A0A8T9MSS3"/>
<comment type="similarity">
    <text evidence="3">Belongs to the KdsC family.</text>
</comment>
<accession>A0A8T9MSS3</accession>
<evidence type="ECO:0000256" key="3">
    <source>
        <dbReference type="ARBA" id="ARBA00005893"/>
    </source>
</evidence>
<dbReference type="PANTHER" id="PTHR21485:SF3">
    <property type="entry name" value="N-ACYLNEURAMINATE CYTIDYLYLTRANSFERASE"/>
    <property type="match status" value="1"/>
</dbReference>
<evidence type="ECO:0000256" key="4">
    <source>
        <dbReference type="ARBA" id="ARBA00011881"/>
    </source>
</evidence>
<dbReference type="GO" id="GO:0046872">
    <property type="term" value="F:metal ion binding"/>
    <property type="evidence" value="ECO:0007669"/>
    <property type="project" value="UniProtKB-KW"/>
</dbReference>
<evidence type="ECO:0000256" key="2">
    <source>
        <dbReference type="ARBA" id="ARBA00001946"/>
    </source>
</evidence>
<dbReference type="SUPFAM" id="SSF56784">
    <property type="entry name" value="HAD-like"/>
    <property type="match status" value="1"/>
</dbReference>
<feature type="binding site" evidence="11">
    <location>
        <position position="22"/>
    </location>
    <ligand>
        <name>Mg(2+)</name>
        <dbReference type="ChEBI" id="CHEBI:18420"/>
    </ligand>
</feature>
<keyword evidence="13" id="KW-1185">Reference proteome</keyword>
<evidence type="ECO:0000256" key="1">
    <source>
        <dbReference type="ARBA" id="ARBA00000898"/>
    </source>
</evidence>
<dbReference type="KEGG" id="ckh:LVJ77_00785"/>
<gene>
    <name evidence="12" type="ORF">LVJ77_00785</name>
</gene>
<dbReference type="PIRSF" id="PIRSF006118">
    <property type="entry name" value="KDO8-P_Ptase"/>
    <property type="match status" value="1"/>
</dbReference>
<evidence type="ECO:0000256" key="8">
    <source>
        <dbReference type="ARBA" id="ARBA00022801"/>
    </source>
</evidence>
<sequence length="179" mass="19151">MTAPLPPSLAERAARIKLLIVDVDGVLTDGRLYINAHGEVSKAFHTLDGHGIKMLQQSGTPTAVITARNDPAVRARVEQLGIAHYLCGEHDKKAAYARLRGQIGLHESACAFVGDDVIDLPVMVRCGLPVAVSNAHDFVKRHAAYTTRASGGAGAVREVCELILQAQGHLDALLAEYVR</sequence>
<dbReference type="GO" id="GO:0008781">
    <property type="term" value="F:N-acylneuraminate cytidylyltransferase activity"/>
    <property type="evidence" value="ECO:0007669"/>
    <property type="project" value="TreeGrafter"/>
</dbReference>
<evidence type="ECO:0000256" key="5">
    <source>
        <dbReference type="ARBA" id="ARBA00013066"/>
    </source>
</evidence>
<dbReference type="SFLD" id="SFLDS00003">
    <property type="entry name" value="Haloacid_Dehalogenase"/>
    <property type="match status" value="1"/>
</dbReference>
<dbReference type="Gene3D" id="3.40.50.1000">
    <property type="entry name" value="HAD superfamily/HAD-like"/>
    <property type="match status" value="1"/>
</dbReference>
<dbReference type="PANTHER" id="PTHR21485">
    <property type="entry name" value="HAD SUPERFAMILY MEMBERS CMAS AND KDSC"/>
    <property type="match status" value="1"/>
</dbReference>
<protein>
    <recommendedName>
        <fullName evidence="6">3-deoxy-D-manno-octulosonate 8-phosphate phosphatase KdsC</fullName>
        <ecNumber evidence="5">3.1.3.45</ecNumber>
    </recommendedName>
    <alternativeName>
        <fullName evidence="10">KDO 8-P phosphatase</fullName>
    </alternativeName>
</protein>
<keyword evidence="8" id="KW-0378">Hydrolase</keyword>
<dbReference type="EMBL" id="CP091521">
    <property type="protein sequence ID" value="UOP04930.1"/>
    <property type="molecule type" value="Genomic_DNA"/>
</dbReference>
<dbReference type="RefSeq" id="WP_027009032.1">
    <property type="nucleotide sequence ID" value="NZ_CP091521.1"/>
</dbReference>
<name>A0A8T9MSS3_9NEIS</name>
<dbReference type="NCBIfam" id="TIGR01670">
    <property type="entry name" value="KdsC-phosphatas"/>
    <property type="match status" value="1"/>
</dbReference>
<dbReference type="FunFam" id="3.40.50.1000:FF:000029">
    <property type="entry name" value="3-deoxy-D-manno-octulosonate 8-phosphate phosphatase KdsC"/>
    <property type="match status" value="1"/>
</dbReference>
<evidence type="ECO:0000256" key="9">
    <source>
        <dbReference type="ARBA" id="ARBA00022842"/>
    </source>
</evidence>
<evidence type="ECO:0000313" key="12">
    <source>
        <dbReference type="EMBL" id="UOP04930.1"/>
    </source>
</evidence>
<proteinExistence type="inferred from homology"/>
<dbReference type="InterPro" id="IPR023214">
    <property type="entry name" value="HAD_sf"/>
</dbReference>
<evidence type="ECO:0000256" key="7">
    <source>
        <dbReference type="ARBA" id="ARBA00022723"/>
    </source>
</evidence>
<dbReference type="GO" id="GO:0019143">
    <property type="term" value="F:3-deoxy-manno-octulosonate-8-phosphatase activity"/>
    <property type="evidence" value="ECO:0007669"/>
    <property type="project" value="UniProtKB-EC"/>
</dbReference>
<dbReference type="SFLD" id="SFLDG01138">
    <property type="entry name" value="C1.6.2:_Deoxy-d-mannose-octulo"/>
    <property type="match status" value="1"/>
</dbReference>
<reference evidence="12" key="1">
    <citation type="journal article" date="2022" name="Res Sq">
        <title>Evolution of multicellular longitudinally dividing oral cavity symbionts (Neisseriaceae).</title>
        <authorList>
            <person name="Nyongesa S."/>
            <person name="Weber P."/>
            <person name="Bernet E."/>
            <person name="Pullido F."/>
            <person name="Nieckarz M."/>
            <person name="Delaby M."/>
            <person name="Nieves C."/>
            <person name="Viehboeck T."/>
            <person name="Krause N."/>
            <person name="Rivera-Millot A."/>
            <person name="Nakamura A."/>
            <person name="Vischer N."/>
            <person name="VanNieuwenhze M."/>
            <person name="Brun Y."/>
            <person name="Cava F."/>
            <person name="Bulgheresi S."/>
            <person name="Veyrier F."/>
        </authorList>
    </citation>
    <scope>NUCLEOTIDE SEQUENCE</scope>
    <source>
        <strain evidence="12">17694</strain>
    </source>
</reference>
<comment type="catalytic activity">
    <reaction evidence="1">
        <text>3-deoxy-alpha-D-manno-2-octulosonate-8-phosphate + H2O = 3-deoxy-alpha-D-manno-oct-2-ulosonate + phosphate</text>
        <dbReference type="Rhea" id="RHEA:11500"/>
        <dbReference type="ChEBI" id="CHEBI:15377"/>
        <dbReference type="ChEBI" id="CHEBI:43474"/>
        <dbReference type="ChEBI" id="CHEBI:85985"/>
        <dbReference type="ChEBI" id="CHEBI:85986"/>
        <dbReference type="EC" id="3.1.3.45"/>
    </reaction>
</comment>
<dbReference type="InterPro" id="IPR050793">
    <property type="entry name" value="CMP-NeuNAc_synthase"/>
</dbReference>
<evidence type="ECO:0000256" key="10">
    <source>
        <dbReference type="ARBA" id="ARBA00031051"/>
    </source>
</evidence>
<dbReference type="SFLD" id="SFLDF00036">
    <property type="entry name" value="deoxy-d-mannose-octulosonate_8"/>
    <property type="match status" value="1"/>
</dbReference>
<comment type="subunit">
    <text evidence="4">Homotetramer.</text>
</comment>
<evidence type="ECO:0000256" key="11">
    <source>
        <dbReference type="PIRSR" id="PIRSR006118-2"/>
    </source>
</evidence>
<organism evidence="12 13">
    <name type="scientific">Conchiformibius kuhniae</name>
    <dbReference type="NCBI Taxonomy" id="211502"/>
    <lineage>
        <taxon>Bacteria</taxon>
        <taxon>Pseudomonadati</taxon>
        <taxon>Pseudomonadota</taxon>
        <taxon>Betaproteobacteria</taxon>
        <taxon>Neisseriales</taxon>
        <taxon>Neisseriaceae</taxon>
        <taxon>Conchiformibius</taxon>
    </lineage>
</organism>
<reference evidence="12" key="2">
    <citation type="submission" date="2024-09" db="EMBL/GenBank/DDBJ databases">
        <authorList>
            <person name="Veyrier F.J."/>
        </authorList>
    </citation>
    <scope>NUCLEOTIDE SEQUENCE</scope>
    <source>
        <strain evidence="12">17694</strain>
    </source>
</reference>
<keyword evidence="9 11" id="KW-0460">Magnesium</keyword>
<evidence type="ECO:0000256" key="6">
    <source>
        <dbReference type="ARBA" id="ARBA00020092"/>
    </source>
</evidence>
<keyword evidence="7 11" id="KW-0479">Metal-binding</keyword>
<dbReference type="Pfam" id="PF08282">
    <property type="entry name" value="Hydrolase_3"/>
    <property type="match status" value="1"/>
</dbReference>
<dbReference type="SFLD" id="SFLDG01136">
    <property type="entry name" value="C1.6:_Phosphoserine_Phosphatas"/>
    <property type="match status" value="1"/>
</dbReference>
<dbReference type="EC" id="3.1.3.45" evidence="5"/>
<feature type="binding site" evidence="11">
    <location>
        <position position="24"/>
    </location>
    <ligand>
        <name>substrate</name>
    </ligand>
</feature>
<evidence type="ECO:0000313" key="13">
    <source>
        <dbReference type="Proteomes" id="UP000831534"/>
    </source>
</evidence>
<dbReference type="CDD" id="cd01630">
    <property type="entry name" value="HAD_KDO-like"/>
    <property type="match status" value="1"/>
</dbReference>
<feature type="binding site" evidence="11">
    <location>
        <position position="115"/>
    </location>
    <ligand>
        <name>Mg(2+)</name>
        <dbReference type="ChEBI" id="CHEBI:18420"/>
    </ligand>
</feature>
<comment type="cofactor">
    <cofactor evidence="2 11">
        <name>Mg(2+)</name>
        <dbReference type="ChEBI" id="CHEBI:18420"/>
    </cofactor>
</comment>